<evidence type="ECO:0008006" key="9">
    <source>
        <dbReference type="Google" id="ProtNLM"/>
    </source>
</evidence>
<dbReference type="PANTHER" id="PTHR12305">
    <property type="entry name" value="PHOSPHATASE WITH HOMOLOGY TO TENSIN"/>
    <property type="match status" value="1"/>
</dbReference>
<feature type="compositionally biased region" description="Polar residues" evidence="4">
    <location>
        <begin position="262"/>
        <end position="279"/>
    </location>
</feature>
<dbReference type="PROSITE" id="PS51181">
    <property type="entry name" value="PPASE_TENSIN"/>
    <property type="match status" value="1"/>
</dbReference>
<evidence type="ECO:0000256" key="1">
    <source>
        <dbReference type="ARBA" id="ARBA00006524"/>
    </source>
</evidence>
<dbReference type="Gene3D" id="3.90.190.10">
    <property type="entry name" value="Protein tyrosine phosphatase superfamily"/>
    <property type="match status" value="1"/>
</dbReference>
<feature type="domain" description="Phosphatase tensin-type" evidence="6">
    <location>
        <begin position="362"/>
        <end position="534"/>
    </location>
</feature>
<keyword evidence="8" id="KW-1185">Reference proteome</keyword>
<keyword evidence="2" id="KW-0698">rRNA processing</keyword>
<dbReference type="InterPro" id="IPR000387">
    <property type="entry name" value="Tyr_Pase_dom"/>
</dbReference>
<evidence type="ECO:0000256" key="2">
    <source>
        <dbReference type="ARBA" id="ARBA00022552"/>
    </source>
</evidence>
<feature type="domain" description="Tyrosine specific protein phosphatases" evidence="5">
    <location>
        <begin position="451"/>
        <end position="510"/>
    </location>
</feature>
<name>A0ABP0IDD7_9DINO</name>
<gene>
    <name evidence="7" type="ORF">CCMP2556_LOCUS6130</name>
</gene>
<keyword evidence="3" id="KW-0378">Hydrolase</keyword>
<dbReference type="Pfam" id="PF10273">
    <property type="entry name" value="WGG"/>
    <property type="match status" value="1"/>
</dbReference>
<dbReference type="PROSITE" id="PS00383">
    <property type="entry name" value="TYR_PHOSPHATASE_1"/>
    <property type="match status" value="1"/>
</dbReference>
<dbReference type="Proteomes" id="UP001642484">
    <property type="component" value="Unassembled WGS sequence"/>
</dbReference>
<evidence type="ECO:0000313" key="8">
    <source>
        <dbReference type="Proteomes" id="UP001642484"/>
    </source>
</evidence>
<evidence type="ECO:0000259" key="5">
    <source>
        <dbReference type="PROSITE" id="PS50056"/>
    </source>
</evidence>
<dbReference type="InterPro" id="IPR016130">
    <property type="entry name" value="Tyr_Pase_AS"/>
</dbReference>
<dbReference type="EMBL" id="CAXAMN010002647">
    <property type="protein sequence ID" value="CAK9000602.1"/>
    <property type="molecule type" value="Genomic_DNA"/>
</dbReference>
<evidence type="ECO:0000259" key="6">
    <source>
        <dbReference type="PROSITE" id="PS51181"/>
    </source>
</evidence>
<proteinExistence type="inferred from homology"/>
<feature type="compositionally biased region" description="Polar residues" evidence="4">
    <location>
        <begin position="289"/>
        <end position="298"/>
    </location>
</feature>
<dbReference type="Pfam" id="PF22785">
    <property type="entry name" value="Tc-R-P"/>
    <property type="match status" value="1"/>
</dbReference>
<dbReference type="InterPro" id="IPR019398">
    <property type="entry name" value="Pre-rRNA_process_TSR2"/>
</dbReference>
<comment type="caution">
    <text evidence="7">The sequence shown here is derived from an EMBL/GenBank/DDBJ whole genome shotgun (WGS) entry which is preliminary data.</text>
</comment>
<dbReference type="PROSITE" id="PS50056">
    <property type="entry name" value="TYR_PHOSPHATASE_2"/>
    <property type="match status" value="1"/>
</dbReference>
<accession>A0ABP0IDD7</accession>
<dbReference type="PANTHER" id="PTHR12305:SF60">
    <property type="entry name" value="PHOSPHATIDYLINOSITOL 3,4,5-TRISPHOSPHATE 3-PHOSPHATASE TPTE2-RELATED"/>
    <property type="match status" value="1"/>
</dbReference>
<protein>
    <recommendedName>
        <fullName evidence="9">Phosphatidylinositol-3,4,5-trisphosphate 3-phosphatase</fullName>
    </recommendedName>
</protein>
<dbReference type="SUPFAM" id="SSF52799">
    <property type="entry name" value="(Phosphotyrosine protein) phosphatases II"/>
    <property type="match status" value="1"/>
</dbReference>
<dbReference type="InterPro" id="IPR051281">
    <property type="entry name" value="Dual-spec_lipid-protein_phosph"/>
</dbReference>
<evidence type="ECO:0000256" key="4">
    <source>
        <dbReference type="SAM" id="MobiDB-lite"/>
    </source>
</evidence>
<reference evidence="7 8" key="1">
    <citation type="submission" date="2024-02" db="EMBL/GenBank/DDBJ databases">
        <authorList>
            <person name="Chen Y."/>
            <person name="Shah S."/>
            <person name="Dougan E. K."/>
            <person name="Thang M."/>
            <person name="Chan C."/>
        </authorList>
    </citation>
    <scope>NUCLEOTIDE SEQUENCE [LARGE SCALE GENOMIC DNA]</scope>
</reference>
<evidence type="ECO:0000256" key="3">
    <source>
        <dbReference type="ARBA" id="ARBA00022801"/>
    </source>
</evidence>
<evidence type="ECO:0000313" key="7">
    <source>
        <dbReference type="EMBL" id="CAK9000602.1"/>
    </source>
</evidence>
<sequence>MEQKFNEAIQQIFQRWTTLALATEQGWGGRDSLAKGRRLQAEVVDYLSAGSRKRRPISWENPGDVEELAHFLYLRIDELFNTETDDGSTTEVATLCLRLFNTCHQGDTSFADQVLQACNSTSKPDLAKSQGSERIEYATEEDELLDKLDGMEIDEALAPNDVLKRLAERLQQTIPQMDICQILPTVGGYAKRDIPEPVVDEDGFTSVVKGRRKPGAFGNPHAQAQLPSGLVRSKSRCYCTESYVDKGLQEEVSRDAVHSVWDHSTQPQLTQRTACTPRSTAELGAPRSPRSSALTRQSSESLNLVDIFAELGPSGECSPNEEELLQENWLGTARKRGSQERLGLLSTGLWRWMRRKVAGSRCRYVSNGFDLDLAYVTSKIIAMGFPGKSSGACFRNPQSEVQRFLRWAHGDGCFRIYNLCAERSFRENGFPDETIHFPCADHCPPQFSKILEFCRDVEAWLKVDERNVAAIHCKAGKGRSGTMICALLLYAGAVLSARDALRWFGHVRGGTRAGVTIPSQIRWIAMFETWLEQGVQLLSDPMGPSTGRYRPCAIQFSHLGLEGPVKVKVALVSRQDGIPQAVHRLYLQLSTCNDLLHFTAPWWNEADGMMSLTLEVSRRTWHAGLLNRKLRMKAWWHHAFLERQMVDDRRILLLDLPKACVDGLQRDAGRHALTPADFRITIHFEDE</sequence>
<comment type="similarity">
    <text evidence="1">Belongs to the TSR2 family.</text>
</comment>
<dbReference type="InterPro" id="IPR029023">
    <property type="entry name" value="Tensin_phosphatase"/>
</dbReference>
<dbReference type="InterPro" id="IPR029021">
    <property type="entry name" value="Prot-tyrosine_phosphatase-like"/>
</dbReference>
<organism evidence="7 8">
    <name type="scientific">Durusdinium trenchii</name>
    <dbReference type="NCBI Taxonomy" id="1381693"/>
    <lineage>
        <taxon>Eukaryota</taxon>
        <taxon>Sar</taxon>
        <taxon>Alveolata</taxon>
        <taxon>Dinophyceae</taxon>
        <taxon>Suessiales</taxon>
        <taxon>Symbiodiniaceae</taxon>
        <taxon>Durusdinium</taxon>
    </lineage>
</organism>
<feature type="region of interest" description="Disordered" evidence="4">
    <location>
        <begin position="261"/>
        <end position="298"/>
    </location>
</feature>